<reference evidence="4" key="3">
    <citation type="submission" date="2015-04" db="UniProtKB">
        <authorList>
            <consortium name="EnsemblPlants"/>
        </authorList>
    </citation>
    <scope>IDENTIFICATION</scope>
    <source>
        <strain evidence="4">cv. Jemalong A17</strain>
    </source>
</reference>
<dbReference type="PANTHER" id="PTHR33356:SF16">
    <property type="entry name" value="G PATCH DOMAIN PROTEIN"/>
    <property type="match status" value="1"/>
</dbReference>
<reference evidence="2 5" key="2">
    <citation type="journal article" date="2014" name="BMC Genomics">
        <title>An improved genome release (version Mt4.0) for the model legume Medicago truncatula.</title>
        <authorList>
            <person name="Tang H."/>
            <person name="Krishnakumar V."/>
            <person name="Bidwell S."/>
            <person name="Rosen B."/>
            <person name="Chan A."/>
            <person name="Zhou S."/>
            <person name="Gentzbittel L."/>
            <person name="Childs K.L."/>
            <person name="Yandell M."/>
            <person name="Gundlach H."/>
            <person name="Mayer K.F."/>
            <person name="Schwartz D.C."/>
            <person name="Town C.D."/>
        </authorList>
    </citation>
    <scope>GENOME REANNOTATION</scope>
    <source>
        <strain evidence="2">A17</strain>
        <strain evidence="4 5">cv. Jemalong A17</strain>
    </source>
</reference>
<dbReference type="Gramene" id="rna23447">
    <property type="protein sequence ID" value="RHN61036.1"/>
    <property type="gene ID" value="gene23447"/>
</dbReference>
<accession>A0A072UM83</accession>
<dbReference type="Proteomes" id="UP000265566">
    <property type="component" value="Chromosome 4"/>
</dbReference>
<organism evidence="2 5">
    <name type="scientific">Medicago truncatula</name>
    <name type="common">Barrel medic</name>
    <name type="synonym">Medicago tribuloides</name>
    <dbReference type="NCBI Taxonomy" id="3880"/>
    <lineage>
        <taxon>Eukaryota</taxon>
        <taxon>Viridiplantae</taxon>
        <taxon>Streptophyta</taxon>
        <taxon>Embryophyta</taxon>
        <taxon>Tracheophyta</taxon>
        <taxon>Spermatophyta</taxon>
        <taxon>Magnoliopsida</taxon>
        <taxon>eudicotyledons</taxon>
        <taxon>Gunneridae</taxon>
        <taxon>Pentapetalae</taxon>
        <taxon>rosids</taxon>
        <taxon>fabids</taxon>
        <taxon>Fabales</taxon>
        <taxon>Fabaceae</taxon>
        <taxon>Papilionoideae</taxon>
        <taxon>50 kb inversion clade</taxon>
        <taxon>NPAAA clade</taxon>
        <taxon>Hologalegina</taxon>
        <taxon>IRL clade</taxon>
        <taxon>Trifolieae</taxon>
        <taxon>Medicago</taxon>
    </lineage>
</organism>
<dbReference type="Proteomes" id="UP000002051">
    <property type="component" value="Chromosome 4"/>
</dbReference>
<dbReference type="OrthoDB" id="1709562at2759"/>
<feature type="compositionally biased region" description="Basic and acidic residues" evidence="1">
    <location>
        <begin position="139"/>
        <end position="150"/>
    </location>
</feature>
<feature type="region of interest" description="Disordered" evidence="1">
    <location>
        <begin position="1"/>
        <end position="24"/>
    </location>
</feature>
<dbReference type="EnsemblPlants" id="KEH30198">
    <property type="protein sequence ID" value="KEH30198"/>
    <property type="gene ID" value="MTR_4g064947"/>
</dbReference>
<proteinExistence type="predicted"/>
<dbReference type="PANTHER" id="PTHR33356">
    <property type="entry name" value="TIP41-LIKE PROTEIN"/>
    <property type="match status" value="1"/>
</dbReference>
<feature type="region of interest" description="Disordered" evidence="1">
    <location>
        <begin position="126"/>
        <end position="150"/>
    </location>
</feature>
<dbReference type="HOGENOM" id="CLU_051272_0_0_1"/>
<evidence type="ECO:0000313" key="4">
    <source>
        <dbReference type="EnsemblPlants" id="KEH30198"/>
    </source>
</evidence>
<dbReference type="KEGG" id="mtr:25492552"/>
<feature type="compositionally biased region" description="Polar residues" evidence="1">
    <location>
        <begin position="36"/>
        <end position="45"/>
    </location>
</feature>
<dbReference type="AlphaFoldDB" id="A0A072UM83"/>
<sequence>MAVDLHTGNGSGDSSLPYDSLLQPSTDLTHSNKFNINGSDSNQEILISPDFGSHTYTTPPPHSVEPQQLQGKEDDLFDELTQQHMHMVNSMLNSSDIPSEYCGESLKPLDSMSCWSQTSLWSPLCSNQGSSEGSLSPKEPSEPGNSHDSDCFDLLKMLDKMKFDESDSSRYHPSSEMESSQSHAVGVCSSNQFLLNAQIRANQMSRQRIEQMLSLEQKLAAYRESHGHLSPQIQKNGKEDDVRFGMAPLQRPGPMHQQAGSEKRTDFQGATGSRGTSCGTGVFLPRGGVSAFQSHQTKRPGKGCSTVLIPERVVQALQLHFDQIAATSGPKPRVFPPLHDVLVSTNRDGMYSLQKRQSRKKQTQIQNEMILPREWTY</sequence>
<evidence type="ECO:0000313" key="2">
    <source>
        <dbReference type="EMBL" id="KEH30198.1"/>
    </source>
</evidence>
<dbReference type="EMBL" id="CM001220">
    <property type="protein sequence ID" value="KEH30198.1"/>
    <property type="molecule type" value="Genomic_DNA"/>
</dbReference>
<dbReference type="STRING" id="3880.A0A072UM83"/>
<protein>
    <submittedName>
        <fullName evidence="2 4">Uncharacterized protein</fullName>
    </submittedName>
</protein>
<dbReference type="EMBL" id="PSQE01000004">
    <property type="protein sequence ID" value="RHN61036.1"/>
    <property type="molecule type" value="Genomic_DNA"/>
</dbReference>
<feature type="region of interest" description="Disordered" evidence="1">
    <location>
        <begin position="36"/>
        <end position="69"/>
    </location>
</feature>
<keyword evidence="5" id="KW-1185">Reference proteome</keyword>
<feature type="compositionally biased region" description="Polar residues" evidence="1">
    <location>
        <begin position="268"/>
        <end position="279"/>
    </location>
</feature>
<reference evidence="3" key="4">
    <citation type="journal article" date="2018" name="Nat. Plants">
        <title>Whole-genome landscape of Medicago truncatula symbiotic genes.</title>
        <authorList>
            <person name="Pecrix Y."/>
            <person name="Gamas P."/>
            <person name="Carrere S."/>
        </authorList>
    </citation>
    <scope>NUCLEOTIDE SEQUENCE</scope>
    <source>
        <tissue evidence="3">Leaves</tissue>
    </source>
</reference>
<reference evidence="2 5" key="1">
    <citation type="journal article" date="2011" name="Nature">
        <title>The Medicago genome provides insight into the evolution of rhizobial symbioses.</title>
        <authorList>
            <person name="Young N.D."/>
            <person name="Debelle F."/>
            <person name="Oldroyd G.E."/>
            <person name="Geurts R."/>
            <person name="Cannon S.B."/>
            <person name="Udvardi M.K."/>
            <person name="Benedito V.A."/>
            <person name="Mayer K.F."/>
            <person name="Gouzy J."/>
            <person name="Schoof H."/>
            <person name="Van de Peer Y."/>
            <person name="Proost S."/>
            <person name="Cook D.R."/>
            <person name="Meyers B.C."/>
            <person name="Spannagl M."/>
            <person name="Cheung F."/>
            <person name="De Mita S."/>
            <person name="Krishnakumar V."/>
            <person name="Gundlach H."/>
            <person name="Zhou S."/>
            <person name="Mudge J."/>
            <person name="Bharti A.K."/>
            <person name="Murray J.D."/>
            <person name="Naoumkina M.A."/>
            <person name="Rosen B."/>
            <person name="Silverstein K.A."/>
            <person name="Tang H."/>
            <person name="Rombauts S."/>
            <person name="Zhao P.X."/>
            <person name="Zhou P."/>
            <person name="Barbe V."/>
            <person name="Bardou P."/>
            <person name="Bechner M."/>
            <person name="Bellec A."/>
            <person name="Berger A."/>
            <person name="Berges H."/>
            <person name="Bidwell S."/>
            <person name="Bisseling T."/>
            <person name="Choisne N."/>
            <person name="Couloux A."/>
            <person name="Denny R."/>
            <person name="Deshpande S."/>
            <person name="Dai X."/>
            <person name="Doyle J.J."/>
            <person name="Dudez A.M."/>
            <person name="Farmer A.D."/>
            <person name="Fouteau S."/>
            <person name="Franken C."/>
            <person name="Gibelin C."/>
            <person name="Gish J."/>
            <person name="Goldstein S."/>
            <person name="Gonzalez A.J."/>
            <person name="Green P.J."/>
            <person name="Hallab A."/>
            <person name="Hartog M."/>
            <person name="Hua A."/>
            <person name="Humphray S.J."/>
            <person name="Jeong D.H."/>
            <person name="Jing Y."/>
            <person name="Jocker A."/>
            <person name="Kenton S.M."/>
            <person name="Kim D.J."/>
            <person name="Klee K."/>
            <person name="Lai H."/>
            <person name="Lang C."/>
            <person name="Lin S."/>
            <person name="Macmil S.L."/>
            <person name="Magdelenat G."/>
            <person name="Matthews L."/>
            <person name="McCorrison J."/>
            <person name="Monaghan E.L."/>
            <person name="Mun J.H."/>
            <person name="Najar F.Z."/>
            <person name="Nicholson C."/>
            <person name="Noirot C."/>
            <person name="O'Bleness M."/>
            <person name="Paule C.R."/>
            <person name="Poulain J."/>
            <person name="Prion F."/>
            <person name="Qin B."/>
            <person name="Qu C."/>
            <person name="Retzel E.F."/>
            <person name="Riddle C."/>
            <person name="Sallet E."/>
            <person name="Samain S."/>
            <person name="Samson N."/>
            <person name="Sanders I."/>
            <person name="Saurat O."/>
            <person name="Scarpelli C."/>
            <person name="Schiex T."/>
            <person name="Segurens B."/>
            <person name="Severin A.J."/>
            <person name="Sherrier D.J."/>
            <person name="Shi R."/>
            <person name="Sims S."/>
            <person name="Singer S.R."/>
            <person name="Sinharoy S."/>
            <person name="Sterck L."/>
            <person name="Viollet A."/>
            <person name="Wang B.B."/>
            <person name="Wang K."/>
            <person name="Wang M."/>
            <person name="Wang X."/>
            <person name="Warfsmann J."/>
            <person name="Weissenbach J."/>
            <person name="White D.D."/>
            <person name="White J.D."/>
            <person name="Wiley G.B."/>
            <person name="Wincker P."/>
            <person name="Xing Y."/>
            <person name="Yang L."/>
            <person name="Yao Z."/>
            <person name="Ying F."/>
            <person name="Zhai J."/>
            <person name="Zhou L."/>
            <person name="Zuber A."/>
            <person name="Denarie J."/>
            <person name="Dixon R.A."/>
            <person name="May G.D."/>
            <person name="Schwartz D.C."/>
            <person name="Rogers J."/>
            <person name="Quetier F."/>
            <person name="Town C.D."/>
            <person name="Roe B.A."/>
        </authorList>
    </citation>
    <scope>NUCLEOTIDE SEQUENCE [LARGE SCALE GENOMIC DNA]</scope>
    <source>
        <strain evidence="2">A17</strain>
        <strain evidence="4 5">cv. Jemalong A17</strain>
    </source>
</reference>
<name>A0A072UM83_MEDTR</name>
<evidence type="ECO:0000256" key="1">
    <source>
        <dbReference type="SAM" id="MobiDB-lite"/>
    </source>
</evidence>
<evidence type="ECO:0000313" key="5">
    <source>
        <dbReference type="Proteomes" id="UP000002051"/>
    </source>
</evidence>
<gene>
    <name evidence="4" type="primary">25492552</name>
    <name evidence="2" type="ordered locus">MTR_4g064947</name>
    <name evidence="3" type="ORF">MtrunA17_Chr4g0032271</name>
</gene>
<feature type="region of interest" description="Disordered" evidence="1">
    <location>
        <begin position="251"/>
        <end position="280"/>
    </location>
</feature>
<evidence type="ECO:0000313" key="3">
    <source>
        <dbReference type="EMBL" id="RHN61036.1"/>
    </source>
</evidence>